<feature type="transmembrane region" description="Helical" evidence="8">
    <location>
        <begin position="325"/>
        <end position="351"/>
    </location>
</feature>
<organism evidence="9 10">
    <name type="scientific">Sphingomonas guangdongensis</name>
    <dbReference type="NCBI Taxonomy" id="1141890"/>
    <lineage>
        <taxon>Bacteria</taxon>
        <taxon>Pseudomonadati</taxon>
        <taxon>Pseudomonadota</taxon>
        <taxon>Alphaproteobacteria</taxon>
        <taxon>Sphingomonadales</taxon>
        <taxon>Sphingomonadaceae</taxon>
        <taxon>Sphingomonas</taxon>
    </lineage>
</organism>
<keyword evidence="4 9" id="KW-0808">Transferase</keyword>
<dbReference type="InterPro" id="IPR050297">
    <property type="entry name" value="LipidA_mod_glycosyltrf_83"/>
</dbReference>
<reference evidence="9 10" key="1">
    <citation type="submission" date="2017-07" db="EMBL/GenBank/DDBJ databases">
        <authorList>
            <person name="Sun Z.S."/>
            <person name="Albrecht U."/>
            <person name="Echele G."/>
            <person name="Lee C.C."/>
        </authorList>
    </citation>
    <scope>NUCLEOTIDE SEQUENCE [LARGE SCALE GENOMIC DNA]</scope>
    <source>
        <strain evidence="9 10">CGMCC 1.12672</strain>
    </source>
</reference>
<keyword evidence="5 8" id="KW-0812">Transmembrane</keyword>
<keyword evidence="2" id="KW-1003">Cell membrane</keyword>
<dbReference type="EMBL" id="OBMI01000001">
    <property type="protein sequence ID" value="SOB79627.1"/>
    <property type="molecule type" value="Genomic_DNA"/>
</dbReference>
<feature type="transmembrane region" description="Helical" evidence="8">
    <location>
        <begin position="72"/>
        <end position="93"/>
    </location>
</feature>
<dbReference type="Proteomes" id="UP000219494">
    <property type="component" value="Unassembled WGS sequence"/>
</dbReference>
<dbReference type="GO" id="GO:0005886">
    <property type="term" value="C:plasma membrane"/>
    <property type="evidence" value="ECO:0007669"/>
    <property type="project" value="UniProtKB-SubCell"/>
</dbReference>
<evidence type="ECO:0000256" key="8">
    <source>
        <dbReference type="SAM" id="Phobius"/>
    </source>
</evidence>
<evidence type="ECO:0000313" key="10">
    <source>
        <dbReference type="Proteomes" id="UP000219494"/>
    </source>
</evidence>
<evidence type="ECO:0000313" key="9">
    <source>
        <dbReference type="EMBL" id="SOB79627.1"/>
    </source>
</evidence>
<feature type="transmembrane region" description="Helical" evidence="8">
    <location>
        <begin position="244"/>
        <end position="268"/>
    </location>
</feature>
<dbReference type="PANTHER" id="PTHR33908">
    <property type="entry name" value="MANNOSYLTRANSFERASE YKCB-RELATED"/>
    <property type="match status" value="1"/>
</dbReference>
<keyword evidence="10" id="KW-1185">Reference proteome</keyword>
<feature type="transmembrane region" description="Helical" evidence="8">
    <location>
        <begin position="105"/>
        <end position="124"/>
    </location>
</feature>
<keyword evidence="6 8" id="KW-1133">Transmembrane helix</keyword>
<evidence type="ECO:0000256" key="4">
    <source>
        <dbReference type="ARBA" id="ARBA00022679"/>
    </source>
</evidence>
<proteinExistence type="predicted"/>
<evidence type="ECO:0000256" key="6">
    <source>
        <dbReference type="ARBA" id="ARBA00022989"/>
    </source>
</evidence>
<evidence type="ECO:0000256" key="7">
    <source>
        <dbReference type="ARBA" id="ARBA00023136"/>
    </source>
</evidence>
<keyword evidence="3" id="KW-0328">Glycosyltransferase</keyword>
<dbReference type="AlphaFoldDB" id="A0A285QHL8"/>
<dbReference type="PANTHER" id="PTHR33908:SF11">
    <property type="entry name" value="MEMBRANE PROTEIN"/>
    <property type="match status" value="1"/>
</dbReference>
<gene>
    <name evidence="9" type="ORF">SAMN06297144_0650</name>
</gene>
<sequence length="481" mass="50797">MPRPALAGAVLLAVLVALAWMRGIDHDESQYVAAARLTAAGLLPYRDYAYLQTPLQPFAFAPLVWLFGPLDLAWPALRIANALLGGLTVAATWRAMRTAGVDERTATMCAGLFATCDILLFSAGTARNDALPAALFAVALVPILRAERGDGTMGGALLAGLLLSAAAAAKVSYALPAATYGIWALLHHRHRPTSVALGALPSIVLVAALAAAAPDGFAFGTLIFPARAPAEWYAATGRAWKLGLAIKAIDTAKFLALGPALLALVLVARWGRPSLLAWLTLAGVASALLPSPTWRQYLLPALPPLFVMLALRLERLPPARGWYRAFAGFAAIGLVPSIVAVTSGTGMIVGVAETRALAVQSVGGTVATLSPQFLPDNALPDPRFATGPFYFRSRALVTASREARLHLVSHPRLTASFAMRPPDFILVGGEGTWASGTDELDRLLERWAVTRGWGRVDTGGRLRLYAPPAARRAALPAIRPE</sequence>
<protein>
    <submittedName>
        <fullName evidence="9">4-amino-4-deoxy-L-arabinose transferase</fullName>
    </submittedName>
</protein>
<evidence type="ECO:0000256" key="2">
    <source>
        <dbReference type="ARBA" id="ARBA00022475"/>
    </source>
</evidence>
<name>A0A285QHL8_9SPHN</name>
<comment type="subcellular location">
    <subcellularLocation>
        <location evidence="1">Cell membrane</location>
        <topology evidence="1">Multi-pass membrane protein</topology>
    </subcellularLocation>
</comment>
<evidence type="ECO:0000256" key="1">
    <source>
        <dbReference type="ARBA" id="ARBA00004651"/>
    </source>
</evidence>
<feature type="transmembrane region" description="Helical" evidence="8">
    <location>
        <begin position="274"/>
        <end position="290"/>
    </location>
</feature>
<feature type="transmembrane region" description="Helical" evidence="8">
    <location>
        <begin position="158"/>
        <end position="183"/>
    </location>
</feature>
<keyword evidence="7 8" id="KW-0472">Membrane</keyword>
<accession>A0A285QHL8</accession>
<evidence type="ECO:0000256" key="3">
    <source>
        <dbReference type="ARBA" id="ARBA00022676"/>
    </source>
</evidence>
<dbReference type="GO" id="GO:0016763">
    <property type="term" value="F:pentosyltransferase activity"/>
    <property type="evidence" value="ECO:0007669"/>
    <property type="project" value="TreeGrafter"/>
</dbReference>
<dbReference type="GO" id="GO:0009103">
    <property type="term" value="P:lipopolysaccharide biosynthetic process"/>
    <property type="evidence" value="ECO:0007669"/>
    <property type="project" value="UniProtKB-ARBA"/>
</dbReference>
<evidence type="ECO:0000256" key="5">
    <source>
        <dbReference type="ARBA" id="ARBA00022692"/>
    </source>
</evidence>